<dbReference type="CDD" id="cd06261">
    <property type="entry name" value="TM_PBP2"/>
    <property type="match status" value="1"/>
</dbReference>
<gene>
    <name evidence="9" type="ORF">BJ969_001933</name>
</gene>
<dbReference type="Gene3D" id="1.10.3720.10">
    <property type="entry name" value="MetI-like"/>
    <property type="match status" value="1"/>
</dbReference>
<comment type="similarity">
    <text evidence="7">Belongs to the binding-protein-dependent transport system permease family.</text>
</comment>
<keyword evidence="4 7" id="KW-0812">Transmembrane</keyword>
<keyword evidence="3" id="KW-1003">Cell membrane</keyword>
<keyword evidence="6 7" id="KW-0472">Membrane</keyword>
<comment type="subcellular location">
    <subcellularLocation>
        <location evidence="1 7">Cell membrane</location>
        <topology evidence="1 7">Multi-pass membrane protein</topology>
    </subcellularLocation>
</comment>
<evidence type="ECO:0000256" key="2">
    <source>
        <dbReference type="ARBA" id="ARBA00022448"/>
    </source>
</evidence>
<keyword evidence="5 7" id="KW-1133">Transmembrane helix</keyword>
<organism evidence="9 10">
    <name type="scientific">Saccharopolyspora gloriosae</name>
    <dbReference type="NCBI Taxonomy" id="455344"/>
    <lineage>
        <taxon>Bacteria</taxon>
        <taxon>Bacillati</taxon>
        <taxon>Actinomycetota</taxon>
        <taxon>Actinomycetes</taxon>
        <taxon>Pseudonocardiales</taxon>
        <taxon>Pseudonocardiaceae</taxon>
        <taxon>Saccharopolyspora</taxon>
    </lineage>
</organism>
<keyword evidence="2 7" id="KW-0813">Transport</keyword>
<evidence type="ECO:0000256" key="7">
    <source>
        <dbReference type="RuleBase" id="RU363032"/>
    </source>
</evidence>
<evidence type="ECO:0000259" key="8">
    <source>
        <dbReference type="PROSITE" id="PS50928"/>
    </source>
</evidence>
<evidence type="ECO:0000256" key="5">
    <source>
        <dbReference type="ARBA" id="ARBA00022989"/>
    </source>
</evidence>
<dbReference type="Proteomes" id="UP000580474">
    <property type="component" value="Unassembled WGS sequence"/>
</dbReference>
<feature type="transmembrane region" description="Helical" evidence="7">
    <location>
        <begin position="83"/>
        <end position="106"/>
    </location>
</feature>
<feature type="transmembrane region" description="Helical" evidence="7">
    <location>
        <begin position="118"/>
        <end position="137"/>
    </location>
</feature>
<evidence type="ECO:0000256" key="4">
    <source>
        <dbReference type="ARBA" id="ARBA00022692"/>
    </source>
</evidence>
<dbReference type="AlphaFoldDB" id="A0A840NFI1"/>
<dbReference type="PANTHER" id="PTHR43386:SF25">
    <property type="entry name" value="PEPTIDE ABC TRANSPORTER PERMEASE PROTEIN"/>
    <property type="match status" value="1"/>
</dbReference>
<dbReference type="GO" id="GO:0005886">
    <property type="term" value="C:plasma membrane"/>
    <property type="evidence" value="ECO:0007669"/>
    <property type="project" value="UniProtKB-SubCell"/>
</dbReference>
<evidence type="ECO:0000256" key="1">
    <source>
        <dbReference type="ARBA" id="ARBA00004651"/>
    </source>
</evidence>
<feature type="domain" description="ABC transmembrane type-1" evidence="8">
    <location>
        <begin position="79"/>
        <end position="268"/>
    </location>
</feature>
<evidence type="ECO:0000256" key="6">
    <source>
        <dbReference type="ARBA" id="ARBA00023136"/>
    </source>
</evidence>
<dbReference type="Pfam" id="PF00528">
    <property type="entry name" value="BPD_transp_1"/>
    <property type="match status" value="1"/>
</dbReference>
<accession>A0A840NFI1</accession>
<dbReference type="InterPro" id="IPR050366">
    <property type="entry name" value="BP-dependent_transpt_permease"/>
</dbReference>
<feature type="transmembrane region" description="Helical" evidence="7">
    <location>
        <begin position="246"/>
        <end position="267"/>
    </location>
</feature>
<sequence>MTALAPAPSRPVVRLRPGLLLAAVAVAFFAAAALWPALVTARDPLAIDLTRVLEPPSWRHPLGTDPSGRDLYARIVHGARDSLLIGVGATALGMSAAVVLGVLSGLSGRFLDGAINRFIEVLFAFPVLLLALLFVAVFGPGPVTLVVAVGVGTAPGYARMIRGQVLAARDSGYVEAATAFGHSYPRVVVQHIFPNAMRPLAVATTLGVGQSIVWASGLAFLGLGAAPPSSEWGALLDAGRAYMTHAWWLEVFPGVAVVGLALSVTALGRALQRRLEGTHHDG</sequence>
<proteinExistence type="inferred from homology"/>
<comment type="caution">
    <text evidence="9">The sequence shown here is derived from an EMBL/GenBank/DDBJ whole genome shotgun (WGS) entry which is preliminary data.</text>
</comment>
<dbReference type="EMBL" id="JACHIV010000001">
    <property type="protein sequence ID" value="MBB5068845.1"/>
    <property type="molecule type" value="Genomic_DNA"/>
</dbReference>
<dbReference type="InterPro" id="IPR035906">
    <property type="entry name" value="MetI-like_sf"/>
</dbReference>
<dbReference type="GO" id="GO:0055085">
    <property type="term" value="P:transmembrane transport"/>
    <property type="evidence" value="ECO:0007669"/>
    <property type="project" value="InterPro"/>
</dbReference>
<protein>
    <submittedName>
        <fullName evidence="9">Peptide/nickel transport system permease protein</fullName>
    </submittedName>
</protein>
<feature type="transmembrane region" description="Helical" evidence="7">
    <location>
        <begin position="200"/>
        <end position="226"/>
    </location>
</feature>
<dbReference type="PROSITE" id="PS50928">
    <property type="entry name" value="ABC_TM1"/>
    <property type="match status" value="1"/>
</dbReference>
<dbReference type="InterPro" id="IPR000515">
    <property type="entry name" value="MetI-like"/>
</dbReference>
<name>A0A840NFI1_9PSEU</name>
<evidence type="ECO:0000313" key="10">
    <source>
        <dbReference type="Proteomes" id="UP000580474"/>
    </source>
</evidence>
<keyword evidence="10" id="KW-1185">Reference proteome</keyword>
<dbReference type="RefSeq" id="WP_184478612.1">
    <property type="nucleotide sequence ID" value="NZ_JACHIV010000001.1"/>
</dbReference>
<dbReference type="SUPFAM" id="SSF161098">
    <property type="entry name" value="MetI-like"/>
    <property type="match status" value="1"/>
</dbReference>
<reference evidence="9 10" key="1">
    <citation type="submission" date="2020-08" db="EMBL/GenBank/DDBJ databases">
        <title>Sequencing the genomes of 1000 actinobacteria strains.</title>
        <authorList>
            <person name="Klenk H.-P."/>
        </authorList>
    </citation>
    <scope>NUCLEOTIDE SEQUENCE [LARGE SCALE GENOMIC DNA]</scope>
    <source>
        <strain evidence="9 10">DSM 45582</strain>
    </source>
</reference>
<evidence type="ECO:0000313" key="9">
    <source>
        <dbReference type="EMBL" id="MBB5068845.1"/>
    </source>
</evidence>
<evidence type="ECO:0000256" key="3">
    <source>
        <dbReference type="ARBA" id="ARBA00022475"/>
    </source>
</evidence>
<dbReference type="PANTHER" id="PTHR43386">
    <property type="entry name" value="OLIGOPEPTIDE TRANSPORT SYSTEM PERMEASE PROTEIN APPC"/>
    <property type="match status" value="1"/>
</dbReference>